<evidence type="ECO:0000313" key="2">
    <source>
        <dbReference type="EMBL" id="KAF2435298.1"/>
    </source>
</evidence>
<feature type="compositionally biased region" description="Basic and acidic residues" evidence="1">
    <location>
        <begin position="1"/>
        <end position="15"/>
    </location>
</feature>
<feature type="compositionally biased region" description="Low complexity" evidence="1">
    <location>
        <begin position="38"/>
        <end position="48"/>
    </location>
</feature>
<feature type="compositionally biased region" description="Basic and acidic residues" evidence="1">
    <location>
        <begin position="516"/>
        <end position="535"/>
    </location>
</feature>
<evidence type="ECO:0000313" key="3">
    <source>
        <dbReference type="Proteomes" id="UP000800235"/>
    </source>
</evidence>
<gene>
    <name evidence="2" type="ORF">EJ08DRAFT_692565</name>
</gene>
<accession>A0A9P4P1N6</accession>
<feature type="region of interest" description="Disordered" evidence="1">
    <location>
        <begin position="504"/>
        <end position="535"/>
    </location>
</feature>
<evidence type="ECO:0000256" key="1">
    <source>
        <dbReference type="SAM" id="MobiDB-lite"/>
    </source>
</evidence>
<dbReference type="AlphaFoldDB" id="A0A9P4P1N6"/>
<name>A0A9P4P1N6_9PEZI</name>
<protein>
    <submittedName>
        <fullName evidence="2">Uncharacterized protein</fullName>
    </submittedName>
</protein>
<sequence length="535" mass="60588">MVSTRKQKEGKDKETSLPANSTPTPMDIDSPIPHIDASTESAEATQSSNRVRDIVSTRTSRPTRKSGRVSQHAENNDEDIEIPRLKAASRRAKALPPRAAQPEATEEKTDGSVLYLRPGVLSKELQARRDAVIKKISIVKRADNRTMVNRTHLQEELIAQDIYLRWKNGETLEEHERAMYPKCQRGLDGSCVCRDHIFAGALAETVGFDAGISEGVGKHVVDDLEYTGSQILVNHAQPPFEEPFDKNPSEKALALWPEPDKLLATDDLIPLLRELDDGTMVEVKSELTKNVLYDLPILIPYGRYLVPVPQRIHITQLTGKIIDTLMRGGARMKRDILPRVRGIEGTREDLATALKKTRTTLLERRQNYRDSIKGGFLPNFDPESDTFKEVMKPKSKTVLKELNFLFGRRFSQINPENKTYYNDKIKKDMPLRAPKDIPKEAAEGLKLLKVEVPSLRKFLKAHPEFKKYDPREHPLAVKKVVVLKGVVGVPVGGKKRGHHFVKVSERINKKKRVSAHRREEKTQEENEAESEVKQQ</sequence>
<dbReference type="EMBL" id="MU007013">
    <property type="protein sequence ID" value="KAF2435298.1"/>
    <property type="molecule type" value="Genomic_DNA"/>
</dbReference>
<reference evidence="2" key="1">
    <citation type="journal article" date="2020" name="Stud. Mycol.">
        <title>101 Dothideomycetes genomes: a test case for predicting lifestyles and emergence of pathogens.</title>
        <authorList>
            <person name="Haridas S."/>
            <person name="Albert R."/>
            <person name="Binder M."/>
            <person name="Bloem J."/>
            <person name="Labutti K."/>
            <person name="Salamov A."/>
            <person name="Andreopoulos B."/>
            <person name="Baker S."/>
            <person name="Barry K."/>
            <person name="Bills G."/>
            <person name="Bluhm B."/>
            <person name="Cannon C."/>
            <person name="Castanera R."/>
            <person name="Culley D."/>
            <person name="Daum C."/>
            <person name="Ezra D."/>
            <person name="Gonzalez J."/>
            <person name="Henrissat B."/>
            <person name="Kuo A."/>
            <person name="Liang C."/>
            <person name="Lipzen A."/>
            <person name="Lutzoni F."/>
            <person name="Magnuson J."/>
            <person name="Mondo S."/>
            <person name="Nolan M."/>
            <person name="Ohm R."/>
            <person name="Pangilinan J."/>
            <person name="Park H.-J."/>
            <person name="Ramirez L."/>
            <person name="Alfaro M."/>
            <person name="Sun H."/>
            <person name="Tritt A."/>
            <person name="Yoshinaga Y."/>
            <person name="Zwiers L.-H."/>
            <person name="Turgeon B."/>
            <person name="Goodwin S."/>
            <person name="Spatafora J."/>
            <person name="Crous P."/>
            <person name="Grigoriev I."/>
        </authorList>
    </citation>
    <scope>NUCLEOTIDE SEQUENCE</scope>
    <source>
        <strain evidence="2">CBS 130266</strain>
    </source>
</reference>
<feature type="region of interest" description="Disordered" evidence="1">
    <location>
        <begin position="1"/>
        <end position="110"/>
    </location>
</feature>
<comment type="caution">
    <text evidence="2">The sequence shown here is derived from an EMBL/GenBank/DDBJ whole genome shotgun (WGS) entry which is preliminary data.</text>
</comment>
<proteinExistence type="predicted"/>
<organism evidence="2 3">
    <name type="scientific">Tothia fuscella</name>
    <dbReference type="NCBI Taxonomy" id="1048955"/>
    <lineage>
        <taxon>Eukaryota</taxon>
        <taxon>Fungi</taxon>
        <taxon>Dikarya</taxon>
        <taxon>Ascomycota</taxon>
        <taxon>Pezizomycotina</taxon>
        <taxon>Dothideomycetes</taxon>
        <taxon>Pleosporomycetidae</taxon>
        <taxon>Venturiales</taxon>
        <taxon>Cylindrosympodiaceae</taxon>
        <taxon>Tothia</taxon>
    </lineage>
</organism>
<dbReference type="Proteomes" id="UP000800235">
    <property type="component" value="Unassembled WGS sequence"/>
</dbReference>
<keyword evidence="3" id="KW-1185">Reference proteome</keyword>